<sequence length="105" mass="12269">MTSGTLRLLGTLFFPQSTHLAVRIISGVFTALGIAFIFPIICLVVFDVCLWFWRLYSVNHKAYLQQQQQQRLQMRRLREQRQLLREQLRSKADLAKQSAFSLSKP</sequence>
<keyword evidence="2" id="KW-1133">Transmembrane helix</keyword>
<proteinExistence type="predicted"/>
<name>A0ABP0DLJ4_9PEZI</name>
<evidence type="ECO:0000256" key="2">
    <source>
        <dbReference type="SAM" id="Phobius"/>
    </source>
</evidence>
<keyword evidence="4" id="KW-1185">Reference proteome</keyword>
<evidence type="ECO:0000256" key="1">
    <source>
        <dbReference type="SAM" id="Coils"/>
    </source>
</evidence>
<accession>A0ABP0DLJ4</accession>
<comment type="caution">
    <text evidence="3">The sequence shown here is derived from an EMBL/GenBank/DDBJ whole genome shotgun (WGS) entry which is preliminary data.</text>
</comment>
<evidence type="ECO:0000313" key="4">
    <source>
        <dbReference type="Proteomes" id="UP001642502"/>
    </source>
</evidence>
<organism evidence="3 4">
    <name type="scientific">Sporothrix epigloea</name>
    <dbReference type="NCBI Taxonomy" id="1892477"/>
    <lineage>
        <taxon>Eukaryota</taxon>
        <taxon>Fungi</taxon>
        <taxon>Dikarya</taxon>
        <taxon>Ascomycota</taxon>
        <taxon>Pezizomycotina</taxon>
        <taxon>Sordariomycetes</taxon>
        <taxon>Sordariomycetidae</taxon>
        <taxon>Ophiostomatales</taxon>
        <taxon>Ophiostomataceae</taxon>
        <taxon>Sporothrix</taxon>
    </lineage>
</organism>
<evidence type="ECO:0000313" key="3">
    <source>
        <dbReference type="EMBL" id="CAK7269139.1"/>
    </source>
</evidence>
<keyword evidence="1" id="KW-0175">Coiled coil</keyword>
<keyword evidence="2" id="KW-0472">Membrane</keyword>
<feature type="transmembrane region" description="Helical" evidence="2">
    <location>
        <begin position="20"/>
        <end position="53"/>
    </location>
</feature>
<dbReference type="Proteomes" id="UP001642502">
    <property type="component" value="Unassembled WGS sequence"/>
</dbReference>
<gene>
    <name evidence="3" type="ORF">SEPCBS119000_003419</name>
</gene>
<dbReference type="EMBL" id="CAWUON010000044">
    <property type="protein sequence ID" value="CAK7269139.1"/>
    <property type="molecule type" value="Genomic_DNA"/>
</dbReference>
<reference evidence="3 4" key="1">
    <citation type="submission" date="2024-01" db="EMBL/GenBank/DDBJ databases">
        <authorList>
            <person name="Allen C."/>
            <person name="Tagirdzhanova G."/>
        </authorList>
    </citation>
    <scope>NUCLEOTIDE SEQUENCE [LARGE SCALE GENOMIC DNA]</scope>
    <source>
        <strain evidence="3 4">CBS 119000</strain>
    </source>
</reference>
<protein>
    <submittedName>
        <fullName evidence="3">Uncharacterized protein</fullName>
    </submittedName>
</protein>
<keyword evidence="2" id="KW-0812">Transmembrane</keyword>
<feature type="coiled-coil region" evidence="1">
    <location>
        <begin position="60"/>
        <end position="97"/>
    </location>
</feature>